<keyword evidence="4 11" id="KW-0547">Nucleotide-binding</keyword>
<comment type="caution">
    <text evidence="14">The sequence shown here is derived from an EMBL/GenBank/DDBJ whole genome shotgun (WGS) entry which is preliminary data.</text>
</comment>
<dbReference type="AlphaFoldDB" id="A0A1G2HFK3"/>
<dbReference type="PANTHER" id="PTHR30580:SF0">
    <property type="entry name" value="PRIMOSOMAL PROTEIN N"/>
    <property type="match status" value="1"/>
</dbReference>
<dbReference type="HAMAP" id="MF_00983">
    <property type="entry name" value="PriA"/>
    <property type="match status" value="1"/>
</dbReference>
<feature type="binding site" evidence="11">
    <location>
        <position position="342"/>
    </location>
    <ligand>
        <name>Zn(2+)</name>
        <dbReference type="ChEBI" id="CHEBI:29105"/>
        <label>1</label>
    </ligand>
</feature>
<dbReference type="Pfam" id="PF17764">
    <property type="entry name" value="PriA_3primeBD"/>
    <property type="match status" value="1"/>
</dbReference>
<keyword evidence="2 11" id="KW-0235">DNA replication</keyword>
<evidence type="ECO:0000259" key="13">
    <source>
        <dbReference type="Pfam" id="PF18074"/>
    </source>
</evidence>
<dbReference type="GO" id="GO:0008270">
    <property type="term" value="F:zinc ion binding"/>
    <property type="evidence" value="ECO:0007669"/>
    <property type="project" value="UniProtKB-UniRule"/>
</dbReference>
<proteinExistence type="inferred from homology"/>
<keyword evidence="10" id="KW-0413">Isomerase</keyword>
<evidence type="ECO:0000256" key="9">
    <source>
        <dbReference type="ARBA" id="ARBA00023125"/>
    </source>
</evidence>
<comment type="function">
    <text evidence="11">Initiates the restart of stalled replication forks, which reloads the replicative helicase on sites other than the origin of replication. Recognizes and binds to abandoned replication forks and remodels them to uncover a helicase loading site. Promotes assembly of the primosome at these replication forks.</text>
</comment>
<evidence type="ECO:0000256" key="8">
    <source>
        <dbReference type="ARBA" id="ARBA00022840"/>
    </source>
</evidence>
<accession>A0A1G2HFK3</accession>
<dbReference type="GO" id="GO:0016787">
    <property type="term" value="F:hydrolase activity"/>
    <property type="evidence" value="ECO:0007669"/>
    <property type="project" value="UniProtKB-KW"/>
</dbReference>
<keyword evidence="1 11" id="KW-0639">Primosome</keyword>
<protein>
    <recommendedName>
        <fullName evidence="11">Probable replication restart protein PriA</fullName>
    </recommendedName>
    <alternativeName>
        <fullName evidence="11">Putative ATP-dependent DNA helicase PriA</fullName>
    </alternativeName>
</protein>
<evidence type="ECO:0000256" key="6">
    <source>
        <dbReference type="ARBA" id="ARBA00022806"/>
    </source>
</evidence>
<dbReference type="GO" id="GO:1990077">
    <property type="term" value="C:primosome complex"/>
    <property type="evidence" value="ECO:0007669"/>
    <property type="project" value="UniProtKB-UniRule"/>
</dbReference>
<feature type="binding site" evidence="11">
    <location>
        <position position="351"/>
    </location>
    <ligand>
        <name>Zn(2+)</name>
        <dbReference type="ChEBI" id="CHEBI:29105"/>
        <label>2</label>
    </ligand>
</feature>
<keyword evidence="7 11" id="KW-0862">Zinc</keyword>
<reference evidence="14 15" key="1">
    <citation type="journal article" date="2016" name="Nat. Commun.">
        <title>Thousands of microbial genomes shed light on interconnected biogeochemical processes in an aquifer system.</title>
        <authorList>
            <person name="Anantharaman K."/>
            <person name="Brown C.T."/>
            <person name="Hug L.A."/>
            <person name="Sharon I."/>
            <person name="Castelle C.J."/>
            <person name="Probst A.J."/>
            <person name="Thomas B.C."/>
            <person name="Singh A."/>
            <person name="Wilkins M.J."/>
            <person name="Karaoz U."/>
            <person name="Brodie E.L."/>
            <person name="Williams K.H."/>
            <person name="Hubbard S.S."/>
            <person name="Banfield J.F."/>
        </authorList>
    </citation>
    <scope>NUCLEOTIDE SEQUENCE [LARGE SCALE GENOMIC DNA]</scope>
</reference>
<evidence type="ECO:0000256" key="11">
    <source>
        <dbReference type="HAMAP-Rule" id="MF_00983"/>
    </source>
</evidence>
<name>A0A1G2HFK3_9BACT</name>
<organism evidence="14 15">
    <name type="scientific">Candidatus Spechtbacteria bacterium RIFCSPLOWO2_01_FULL_43_12</name>
    <dbReference type="NCBI Taxonomy" id="1802162"/>
    <lineage>
        <taxon>Bacteria</taxon>
        <taxon>Candidatus Spechtiibacteriota</taxon>
    </lineage>
</organism>
<dbReference type="GO" id="GO:0003677">
    <property type="term" value="F:DNA binding"/>
    <property type="evidence" value="ECO:0007669"/>
    <property type="project" value="UniProtKB-UniRule"/>
</dbReference>
<dbReference type="InterPro" id="IPR041236">
    <property type="entry name" value="PriA_C"/>
</dbReference>
<dbReference type="NCBIfam" id="TIGR00595">
    <property type="entry name" value="priA"/>
    <property type="match status" value="1"/>
</dbReference>
<feature type="binding site" evidence="11">
    <location>
        <position position="373"/>
    </location>
    <ligand>
        <name>Zn(2+)</name>
        <dbReference type="ChEBI" id="CHEBI:29105"/>
        <label>2</label>
    </ligand>
</feature>
<dbReference type="Gene3D" id="3.40.50.300">
    <property type="entry name" value="P-loop containing nucleotide triphosphate hydrolases"/>
    <property type="match status" value="2"/>
</dbReference>
<evidence type="ECO:0000256" key="7">
    <source>
        <dbReference type="ARBA" id="ARBA00022833"/>
    </source>
</evidence>
<evidence type="ECO:0000256" key="2">
    <source>
        <dbReference type="ARBA" id="ARBA00022705"/>
    </source>
</evidence>
<keyword evidence="6" id="KW-0347">Helicase</keyword>
<dbReference type="EMBL" id="MHOH01000005">
    <property type="protein sequence ID" value="OGZ61169.1"/>
    <property type="molecule type" value="Genomic_DNA"/>
</dbReference>
<dbReference type="Proteomes" id="UP000178835">
    <property type="component" value="Unassembled WGS sequence"/>
</dbReference>
<evidence type="ECO:0000313" key="15">
    <source>
        <dbReference type="Proteomes" id="UP000178835"/>
    </source>
</evidence>
<evidence type="ECO:0000256" key="1">
    <source>
        <dbReference type="ARBA" id="ARBA00022515"/>
    </source>
</evidence>
<dbReference type="GO" id="GO:0006270">
    <property type="term" value="P:DNA replication initiation"/>
    <property type="evidence" value="ECO:0007669"/>
    <property type="project" value="TreeGrafter"/>
</dbReference>
<feature type="binding site" evidence="11">
    <location>
        <position position="386"/>
    </location>
    <ligand>
        <name>Zn(2+)</name>
        <dbReference type="ChEBI" id="CHEBI:29105"/>
        <label>1</label>
    </ligand>
</feature>
<evidence type="ECO:0000256" key="4">
    <source>
        <dbReference type="ARBA" id="ARBA00022741"/>
    </source>
</evidence>
<dbReference type="Pfam" id="PF18074">
    <property type="entry name" value="PriA_C"/>
    <property type="match status" value="1"/>
</dbReference>
<dbReference type="InterPro" id="IPR042115">
    <property type="entry name" value="PriA_3primeBD_sf"/>
</dbReference>
<dbReference type="InterPro" id="IPR005259">
    <property type="entry name" value="PriA"/>
</dbReference>
<keyword evidence="5" id="KW-0378">Hydrolase</keyword>
<evidence type="ECO:0000313" key="14">
    <source>
        <dbReference type="EMBL" id="OGZ61169.1"/>
    </source>
</evidence>
<dbReference type="GO" id="GO:0006269">
    <property type="term" value="P:DNA replication, synthesis of primer"/>
    <property type="evidence" value="ECO:0007669"/>
    <property type="project" value="UniProtKB-KW"/>
</dbReference>
<dbReference type="GO" id="GO:0006302">
    <property type="term" value="P:double-strand break repair"/>
    <property type="evidence" value="ECO:0007669"/>
    <property type="project" value="InterPro"/>
</dbReference>
<feature type="binding site" evidence="11">
    <location>
        <position position="354"/>
    </location>
    <ligand>
        <name>Zn(2+)</name>
        <dbReference type="ChEBI" id="CHEBI:29105"/>
        <label>2</label>
    </ligand>
</feature>
<feature type="domain" description="Primosomal protein N' 3' DNA-binding" evidence="12">
    <location>
        <begin position="26"/>
        <end position="108"/>
    </location>
</feature>
<comment type="similarity">
    <text evidence="11">Belongs to the helicase family. PriA subfamily.</text>
</comment>
<feature type="domain" description="Primosomal protein N C-terminal" evidence="13">
    <location>
        <begin position="534"/>
        <end position="635"/>
    </location>
</feature>
<keyword evidence="3 11" id="KW-0479">Metal-binding</keyword>
<dbReference type="InterPro" id="IPR041222">
    <property type="entry name" value="PriA_3primeBD"/>
</dbReference>
<dbReference type="PANTHER" id="PTHR30580">
    <property type="entry name" value="PRIMOSOMAL PROTEIN N"/>
    <property type="match status" value="1"/>
</dbReference>
<comment type="subunit">
    <text evidence="11">Component of the replication restart primosome.</text>
</comment>
<dbReference type="Gene3D" id="3.40.1440.60">
    <property type="entry name" value="PriA, 3(prime) DNA-binding domain"/>
    <property type="match status" value="1"/>
</dbReference>
<sequence>MYIYSVIPLTNIPRPHIQKPSYFSSEKLEVGQLIEVPLASRLVPAIVAKRMNAQSRKQLLKRSPYVLKNVKRVLVDRPIFSRDFLKLAEDLADYYFVSVGLMLKRMLPPFFSKPTRPLLKALSELQMARNERTGKSIQKILIIGANRKKYYKKYLADGHNILLIPRYFYLEWTGEVLRNNFSALPKSATQTQWRKLWMDAYSGVLNTIAGTRSVLFMPVRDCRNIIIEKENDSSYVSWDQHPKFDARYAAELLTDMLRLRLVEGDSIPSINKWQKAQKEKWLIIKNLKNTKGCQIVDMKKELKSGNSSIISKNLREKLRSLKKGQKALLFINRRGLSSALLCRDCGYVIKCPNCDTAAVLHQEVSRKLVCHRCGVKIIPPSVCPNCDSYKIKHLGGGTQRVLQEVQKIIPQANIARIDKDVAPDPETQKKILEDFKKGKYQVLIGTQIAIEEEMFADLDVVAVVMADTVLSLPSYQSYENVYEIIWRLKNISKNNVLIQTYLGDLSLFKFLQNQDFEEFFNEELSKRKRLKWPPFSHLIKLVYSNKDAPTAEREAAIMARKLEVQLKTPEFKDLGSEIEILGPAPAFIPKVAGYYIWNILIKWPIKKNGEIKNIKARNILLGIVPARYWEVDVDPIDIV</sequence>
<evidence type="ECO:0000259" key="12">
    <source>
        <dbReference type="Pfam" id="PF17764"/>
    </source>
</evidence>
<comment type="caution">
    <text evidence="11">As this protein does not have any detectable helicase domains, it probably does not have helicase activity.</text>
</comment>
<feature type="binding site" evidence="11">
    <location>
        <position position="370"/>
    </location>
    <ligand>
        <name>Zn(2+)</name>
        <dbReference type="ChEBI" id="CHEBI:29105"/>
        <label>2</label>
    </ligand>
</feature>
<dbReference type="GO" id="GO:0005524">
    <property type="term" value="F:ATP binding"/>
    <property type="evidence" value="ECO:0007669"/>
    <property type="project" value="UniProtKB-UniRule"/>
</dbReference>
<dbReference type="GO" id="GO:0006310">
    <property type="term" value="P:DNA recombination"/>
    <property type="evidence" value="ECO:0007669"/>
    <property type="project" value="InterPro"/>
</dbReference>
<comment type="cofactor">
    <cofactor evidence="11">
        <name>Zn(2+)</name>
        <dbReference type="ChEBI" id="CHEBI:29105"/>
    </cofactor>
    <text evidence="11">Binds 2 zinc ions per subunit.</text>
</comment>
<keyword evidence="9 11" id="KW-0238">DNA-binding</keyword>
<dbReference type="SUPFAM" id="SSF52540">
    <property type="entry name" value="P-loop containing nucleoside triphosphate hydrolases"/>
    <property type="match status" value="1"/>
</dbReference>
<dbReference type="GO" id="GO:0043138">
    <property type="term" value="F:3'-5' DNA helicase activity"/>
    <property type="evidence" value="ECO:0007669"/>
    <property type="project" value="TreeGrafter"/>
</dbReference>
<dbReference type="InterPro" id="IPR027417">
    <property type="entry name" value="P-loop_NTPase"/>
</dbReference>
<evidence type="ECO:0000256" key="10">
    <source>
        <dbReference type="ARBA" id="ARBA00023235"/>
    </source>
</evidence>
<feature type="binding site" evidence="11">
    <location>
        <position position="345"/>
    </location>
    <ligand>
        <name>Zn(2+)</name>
        <dbReference type="ChEBI" id="CHEBI:29105"/>
        <label>1</label>
    </ligand>
</feature>
<feature type="binding site" evidence="11">
    <location>
        <position position="383"/>
    </location>
    <ligand>
        <name>Zn(2+)</name>
        <dbReference type="ChEBI" id="CHEBI:29105"/>
        <label>1</label>
    </ligand>
</feature>
<keyword evidence="8 11" id="KW-0067">ATP-binding</keyword>
<gene>
    <name evidence="11" type="primary">priA</name>
    <name evidence="14" type="ORF">A2919_01030</name>
</gene>
<evidence type="ECO:0000256" key="5">
    <source>
        <dbReference type="ARBA" id="ARBA00022801"/>
    </source>
</evidence>
<evidence type="ECO:0000256" key="3">
    <source>
        <dbReference type="ARBA" id="ARBA00022723"/>
    </source>
</evidence>